<reference evidence="7 8" key="2">
    <citation type="submission" date="2008-04" db="EMBL/GenBank/DDBJ databases">
        <authorList>
            <person name="Fulton L."/>
            <person name="Clifton S."/>
            <person name="Fulton B."/>
            <person name="Xu J."/>
            <person name="Minx P."/>
            <person name="Pepin K.H."/>
            <person name="Johnson M."/>
            <person name="Thiruvilangam P."/>
            <person name="Bhonagiri V."/>
            <person name="Nash W.E."/>
            <person name="Mardis E.R."/>
            <person name="Wilson R.K."/>
        </authorList>
    </citation>
    <scope>NUCLEOTIDE SEQUENCE [LARGE SCALE GENOMIC DNA]</scope>
    <source>
        <strain evidence="7 8">DSM 17393</strain>
    </source>
</reference>
<feature type="transmembrane region" description="Helical" evidence="5">
    <location>
        <begin position="89"/>
        <end position="108"/>
    </location>
</feature>
<feature type="transmembrane region" description="Helical" evidence="5">
    <location>
        <begin position="233"/>
        <end position="252"/>
    </location>
</feature>
<dbReference type="PANTHER" id="PTHR37422">
    <property type="entry name" value="TEICHURONIC ACID BIOSYNTHESIS PROTEIN TUAE"/>
    <property type="match status" value="1"/>
</dbReference>
<evidence type="ECO:0000256" key="1">
    <source>
        <dbReference type="ARBA" id="ARBA00004141"/>
    </source>
</evidence>
<comment type="subcellular location">
    <subcellularLocation>
        <location evidence="1">Membrane</location>
        <topology evidence="1">Multi-pass membrane protein</topology>
    </subcellularLocation>
</comment>
<feature type="transmembrane region" description="Helical" evidence="5">
    <location>
        <begin position="16"/>
        <end position="33"/>
    </location>
</feature>
<dbReference type="OrthoDB" id="783093at2"/>
<dbReference type="RefSeq" id="WP_007662314.1">
    <property type="nucleotide sequence ID" value="NZ_ABJL02000007.1"/>
</dbReference>
<dbReference type="EMBL" id="ABJL02000007">
    <property type="protein sequence ID" value="EDV06785.1"/>
    <property type="molecule type" value="Genomic_DNA"/>
</dbReference>
<feature type="transmembrane region" description="Helical" evidence="5">
    <location>
        <begin position="396"/>
        <end position="424"/>
    </location>
</feature>
<keyword evidence="3 5" id="KW-1133">Transmembrane helix</keyword>
<reference evidence="7 8" key="1">
    <citation type="submission" date="2008-04" db="EMBL/GenBank/DDBJ databases">
        <title>Draft genome sequence of Bacteroides intestinalis (DSM 17393).</title>
        <authorList>
            <person name="Sudarsanam P."/>
            <person name="Ley R."/>
            <person name="Guruge J."/>
            <person name="Turnbaugh P.J."/>
            <person name="Mahowald M."/>
            <person name="Liep D."/>
            <person name="Gordon J."/>
        </authorList>
    </citation>
    <scope>NUCLEOTIDE SEQUENCE [LARGE SCALE GENOMIC DNA]</scope>
    <source>
        <strain evidence="7 8">DSM 17393</strain>
    </source>
</reference>
<evidence type="ECO:0000256" key="5">
    <source>
        <dbReference type="SAM" id="Phobius"/>
    </source>
</evidence>
<dbReference type="InterPro" id="IPR007016">
    <property type="entry name" value="O-antigen_ligase-rel_domated"/>
</dbReference>
<evidence type="ECO:0000256" key="4">
    <source>
        <dbReference type="ARBA" id="ARBA00023136"/>
    </source>
</evidence>
<feature type="transmembrane region" description="Helical" evidence="5">
    <location>
        <begin position="174"/>
        <end position="195"/>
    </location>
</feature>
<dbReference type="eggNOG" id="COG3307">
    <property type="taxonomic scope" value="Bacteria"/>
</dbReference>
<dbReference type="GeneID" id="26159275"/>
<dbReference type="AlphaFoldDB" id="B3C8I0"/>
<dbReference type="Proteomes" id="UP000004596">
    <property type="component" value="Unassembled WGS sequence"/>
</dbReference>
<protein>
    <recommendedName>
        <fullName evidence="6">O-antigen ligase-related domain-containing protein</fullName>
    </recommendedName>
</protein>
<dbReference type="InterPro" id="IPR051533">
    <property type="entry name" value="WaaL-like"/>
</dbReference>
<gene>
    <name evidence="7" type="ORF">BACINT_01884</name>
</gene>
<evidence type="ECO:0000256" key="2">
    <source>
        <dbReference type="ARBA" id="ARBA00022692"/>
    </source>
</evidence>
<dbReference type="GO" id="GO:0016020">
    <property type="term" value="C:membrane"/>
    <property type="evidence" value="ECO:0007669"/>
    <property type="project" value="UniProtKB-SubCell"/>
</dbReference>
<sequence>MASNTPYLVREQPPKALIYLLLVAGLVAITYAIIAQKLLIAVAIVCLPIVILAVAYGFQNPYFVYLLYATYAFFFTTISRYTLKVKLSVGLDIILVYLSVSLLVVFYLKKTNFRLKDAVNIFTLSYIAWIIFILLQLANPHINEEGITHGIRIMILETFVLYIIASIISNSPKVLRNGLILIGLFTIIAFLKLMYQRYVGFDSSERYWLYVQEAAKTHILSTGIRYFSYFTDAGNFGTVMGAIATVYTIIGFNTRNRKFAIFYLSIAAMGIIGMLFSGTRGALVVPFAGLALYCLICKSIRTFAITIITGLCIFAFLAFTDIGNGNSFIRRARTAFRPTADASFNVRIQNRKEMALYLKDYPFGIGIANSIPKLWLKQDLTYEEGTLPPDSYFVSIWIQTGIVGLVLNITIYLVTLLGCCYIVMFKVKDRYLRHQLAAFTCTVFGILLSGYTGYAPGMPPTNFIIVAMIAFVMNGAYIDKQITQQKLTINKQ</sequence>
<feature type="domain" description="O-antigen ligase-related" evidence="6">
    <location>
        <begin position="267"/>
        <end position="407"/>
    </location>
</feature>
<feature type="transmembrane region" description="Helical" evidence="5">
    <location>
        <begin position="290"/>
        <end position="319"/>
    </location>
</feature>
<keyword evidence="4 5" id="KW-0472">Membrane</keyword>
<feature type="transmembrane region" description="Helical" evidence="5">
    <location>
        <begin position="150"/>
        <end position="168"/>
    </location>
</feature>
<feature type="transmembrane region" description="Helical" evidence="5">
    <location>
        <begin position="259"/>
        <end position="278"/>
    </location>
</feature>
<feature type="transmembrane region" description="Helical" evidence="5">
    <location>
        <begin position="436"/>
        <end position="454"/>
    </location>
</feature>
<dbReference type="PANTHER" id="PTHR37422:SF13">
    <property type="entry name" value="LIPOPOLYSACCHARIDE BIOSYNTHESIS PROTEIN PA4999-RELATED"/>
    <property type="match status" value="1"/>
</dbReference>
<name>B3C8I0_9BACE</name>
<dbReference type="STRING" id="471870.BACINT_01884"/>
<comment type="caution">
    <text evidence="7">The sequence shown here is derived from an EMBL/GenBank/DDBJ whole genome shotgun (WGS) entry which is preliminary data.</text>
</comment>
<evidence type="ECO:0000313" key="8">
    <source>
        <dbReference type="Proteomes" id="UP000004596"/>
    </source>
</evidence>
<evidence type="ECO:0000313" key="7">
    <source>
        <dbReference type="EMBL" id="EDV06785.1"/>
    </source>
</evidence>
<feature type="transmembrane region" description="Helical" evidence="5">
    <location>
        <begin position="38"/>
        <end position="56"/>
    </location>
</feature>
<organism evidence="7 8">
    <name type="scientific">Bacteroides intestinalis DSM 17393</name>
    <dbReference type="NCBI Taxonomy" id="471870"/>
    <lineage>
        <taxon>Bacteria</taxon>
        <taxon>Pseudomonadati</taxon>
        <taxon>Bacteroidota</taxon>
        <taxon>Bacteroidia</taxon>
        <taxon>Bacteroidales</taxon>
        <taxon>Bacteroidaceae</taxon>
        <taxon>Bacteroides</taxon>
    </lineage>
</organism>
<evidence type="ECO:0000259" key="6">
    <source>
        <dbReference type="Pfam" id="PF04932"/>
    </source>
</evidence>
<accession>B3C8I0</accession>
<dbReference type="Pfam" id="PF04932">
    <property type="entry name" value="Wzy_C"/>
    <property type="match status" value="1"/>
</dbReference>
<feature type="transmembrane region" description="Helical" evidence="5">
    <location>
        <begin position="62"/>
        <end position="82"/>
    </location>
</feature>
<keyword evidence="2 5" id="KW-0812">Transmembrane</keyword>
<evidence type="ECO:0000256" key="3">
    <source>
        <dbReference type="ARBA" id="ARBA00022989"/>
    </source>
</evidence>
<feature type="transmembrane region" description="Helical" evidence="5">
    <location>
        <begin position="460"/>
        <end position="478"/>
    </location>
</feature>
<feature type="transmembrane region" description="Helical" evidence="5">
    <location>
        <begin position="120"/>
        <end position="138"/>
    </location>
</feature>
<proteinExistence type="predicted"/>